<dbReference type="PANTHER" id="PTHR31001">
    <property type="entry name" value="UNCHARACTERIZED TRANSCRIPTIONAL REGULATORY PROTEIN"/>
    <property type="match status" value="1"/>
</dbReference>
<gene>
    <name evidence="6" type="ORF">N7493_004739</name>
</gene>
<dbReference type="EMBL" id="JAQJAN010000005">
    <property type="protein sequence ID" value="KAJ5728409.1"/>
    <property type="molecule type" value="Genomic_DNA"/>
</dbReference>
<dbReference type="Proteomes" id="UP001215712">
    <property type="component" value="Unassembled WGS sequence"/>
</dbReference>
<evidence type="ECO:0000256" key="1">
    <source>
        <dbReference type="ARBA" id="ARBA00004123"/>
    </source>
</evidence>
<evidence type="ECO:0000256" key="3">
    <source>
        <dbReference type="ARBA" id="ARBA00023163"/>
    </source>
</evidence>
<feature type="compositionally biased region" description="Polar residues" evidence="5">
    <location>
        <begin position="479"/>
        <end position="509"/>
    </location>
</feature>
<dbReference type="AlphaFoldDB" id="A0AAD6HP40"/>
<keyword evidence="4" id="KW-0539">Nucleus</keyword>
<evidence type="ECO:0000256" key="2">
    <source>
        <dbReference type="ARBA" id="ARBA00023015"/>
    </source>
</evidence>
<dbReference type="InterPro" id="IPR050613">
    <property type="entry name" value="Sec_Metabolite_Reg"/>
</dbReference>
<dbReference type="CDD" id="cd12148">
    <property type="entry name" value="fungal_TF_MHR"/>
    <property type="match status" value="1"/>
</dbReference>
<dbReference type="GO" id="GO:0005634">
    <property type="term" value="C:nucleus"/>
    <property type="evidence" value="ECO:0007669"/>
    <property type="project" value="UniProtKB-SubCell"/>
</dbReference>
<reference evidence="6" key="2">
    <citation type="submission" date="2023-01" db="EMBL/GenBank/DDBJ databases">
        <authorList>
            <person name="Petersen C."/>
        </authorList>
    </citation>
    <scope>NUCLEOTIDE SEQUENCE</scope>
    <source>
        <strain evidence="6">IBT 17514</strain>
    </source>
</reference>
<comment type="caution">
    <text evidence="6">The sequence shown here is derived from an EMBL/GenBank/DDBJ whole genome shotgun (WGS) entry which is preliminary data.</text>
</comment>
<proteinExistence type="predicted"/>
<feature type="region of interest" description="Disordered" evidence="5">
    <location>
        <begin position="479"/>
        <end position="513"/>
    </location>
</feature>
<sequence length="556" mass="62192">MSNSDGLNNSPSIVELARKLPPLWQAKELFNHFAAVIQPTIGVLHIPSTRKLMEKIYEGILEGQQPPAADLMLTFSIFAGAVLGWTPVLLGKLNSTSEEAQSALISYSRLALAILDHDAQILQPSTTALVAIVSLGHILMNTDCFPLRVHTLRNHCLLMARELNLHRLDTAKAREERRLKGCNMIDVEVQRRAWWNLVASDWLLAFAGGPQDGAYVFQPKHMNVNMPTNTDDEFITSDGIQQAFPPSMPTVISGFYARVQCADLCRQVVDALPSILLDAEEPEYATIMDLDTRFHDHIASLPVFFKLDQESIEQSRQICKERPYIAWQRLSVHFSLHTRLCRLHRAYHLEGITNPKYAYSHMVCIRSAHKVLEIRRAMDDLVPELGLRPARFWTVMHHVFLAALILATDVSFNPTAPDAAARKAKVLAAYETLEQSKRESNNLMEGLQKNLQILMSTLHKQRLQGSMLPSDGLAADIPTGNQLGNETGQASEVTFTQEKPATTQPSSLLVSDGNGLINDMDEDGWEKLWSEFVAVAPVLDVPQWNSLLEDVDFPLI</sequence>
<dbReference type="PANTHER" id="PTHR31001:SF90">
    <property type="entry name" value="CENTROMERE DNA-BINDING PROTEIN COMPLEX CBF3 SUBUNIT B"/>
    <property type="match status" value="1"/>
</dbReference>
<evidence type="ECO:0000313" key="6">
    <source>
        <dbReference type="EMBL" id="KAJ5728409.1"/>
    </source>
</evidence>
<evidence type="ECO:0000256" key="4">
    <source>
        <dbReference type="ARBA" id="ARBA00023242"/>
    </source>
</evidence>
<name>A0AAD6HP40_9EURO</name>
<evidence type="ECO:0000313" key="7">
    <source>
        <dbReference type="Proteomes" id="UP001215712"/>
    </source>
</evidence>
<keyword evidence="2" id="KW-0805">Transcription regulation</keyword>
<evidence type="ECO:0008006" key="8">
    <source>
        <dbReference type="Google" id="ProtNLM"/>
    </source>
</evidence>
<reference evidence="6" key="1">
    <citation type="journal article" date="2023" name="IMA Fungus">
        <title>Comparative genomic study of the Penicillium genus elucidates a diverse pangenome and 15 lateral gene transfer events.</title>
        <authorList>
            <person name="Petersen C."/>
            <person name="Sorensen T."/>
            <person name="Nielsen M.R."/>
            <person name="Sondergaard T.E."/>
            <person name="Sorensen J.L."/>
            <person name="Fitzpatrick D.A."/>
            <person name="Frisvad J.C."/>
            <person name="Nielsen K.L."/>
        </authorList>
    </citation>
    <scope>NUCLEOTIDE SEQUENCE</scope>
    <source>
        <strain evidence="6">IBT 17514</strain>
    </source>
</reference>
<accession>A0AAD6HP40</accession>
<organism evidence="6 7">
    <name type="scientific">Penicillium malachiteum</name>
    <dbReference type="NCBI Taxonomy" id="1324776"/>
    <lineage>
        <taxon>Eukaryota</taxon>
        <taxon>Fungi</taxon>
        <taxon>Dikarya</taxon>
        <taxon>Ascomycota</taxon>
        <taxon>Pezizomycotina</taxon>
        <taxon>Eurotiomycetes</taxon>
        <taxon>Eurotiomycetidae</taxon>
        <taxon>Eurotiales</taxon>
        <taxon>Aspergillaceae</taxon>
        <taxon>Penicillium</taxon>
    </lineage>
</organism>
<keyword evidence="7" id="KW-1185">Reference proteome</keyword>
<comment type="subcellular location">
    <subcellularLocation>
        <location evidence="1">Nucleus</location>
    </subcellularLocation>
</comment>
<protein>
    <recommendedName>
        <fullName evidence="8">Transcription factor domain-containing protein</fullName>
    </recommendedName>
</protein>
<evidence type="ECO:0000256" key="5">
    <source>
        <dbReference type="SAM" id="MobiDB-lite"/>
    </source>
</evidence>
<keyword evidence="3" id="KW-0804">Transcription</keyword>